<dbReference type="PROSITE" id="PS00136">
    <property type="entry name" value="SUBTILASE_ASP"/>
    <property type="match status" value="1"/>
</dbReference>
<accession>A0A7C9TLB8</accession>
<keyword evidence="17" id="KW-1185">Reference proteome</keyword>
<dbReference type="AlphaFoldDB" id="A0A7C9TLB8"/>
<evidence type="ECO:0000259" key="12">
    <source>
        <dbReference type="Pfam" id="PF00082"/>
    </source>
</evidence>
<evidence type="ECO:0000256" key="8">
    <source>
        <dbReference type="PIRSR" id="PIRSR615500-1"/>
    </source>
</evidence>
<feature type="domain" description="Peptidase S8/S53" evidence="12">
    <location>
        <begin position="160"/>
        <end position="650"/>
    </location>
</feature>
<dbReference type="GO" id="GO:0005576">
    <property type="term" value="C:extracellular region"/>
    <property type="evidence" value="ECO:0007669"/>
    <property type="project" value="UniProtKB-SubCell"/>
</dbReference>
<feature type="domain" description="PA" evidence="13">
    <location>
        <begin position="435"/>
        <end position="507"/>
    </location>
</feature>
<dbReference type="Gene3D" id="2.60.120.380">
    <property type="match status" value="1"/>
</dbReference>
<dbReference type="Pfam" id="PF05922">
    <property type="entry name" value="Inhibitor_I9"/>
    <property type="match status" value="1"/>
</dbReference>
<evidence type="ECO:0000256" key="7">
    <source>
        <dbReference type="ARBA" id="ARBA00023180"/>
    </source>
</evidence>
<comment type="similarity">
    <text evidence="2 9 10">Belongs to the peptidase S8 family.</text>
</comment>
<dbReference type="PROSITE" id="PS00138">
    <property type="entry name" value="SUBTILASE_SER"/>
    <property type="match status" value="1"/>
</dbReference>
<dbReference type="InterPro" id="IPR045051">
    <property type="entry name" value="SBT"/>
</dbReference>
<evidence type="ECO:0000256" key="6">
    <source>
        <dbReference type="ARBA" id="ARBA00022825"/>
    </source>
</evidence>
<evidence type="ECO:0000256" key="2">
    <source>
        <dbReference type="ARBA" id="ARBA00011073"/>
    </source>
</evidence>
<name>A0A7C9TLB8_9BURK</name>
<evidence type="ECO:0000259" key="13">
    <source>
        <dbReference type="Pfam" id="PF02225"/>
    </source>
</evidence>
<evidence type="ECO:0000256" key="9">
    <source>
        <dbReference type="PROSITE-ProRule" id="PRU01240"/>
    </source>
</evidence>
<dbReference type="RefSeq" id="WP_163459129.1">
    <property type="nucleotide sequence ID" value="NZ_JAAGOH010000027.1"/>
</dbReference>
<dbReference type="PANTHER" id="PTHR10795">
    <property type="entry name" value="PROPROTEIN CONVERTASE SUBTILISIN/KEXIN"/>
    <property type="match status" value="1"/>
</dbReference>
<gene>
    <name evidence="16" type="ORF">G3A44_17945</name>
</gene>
<protein>
    <submittedName>
        <fullName evidence="16">S8 family peptidase</fullName>
    </submittedName>
</protein>
<organism evidence="16 17">
    <name type="scientific">Ideonella livida</name>
    <dbReference type="NCBI Taxonomy" id="2707176"/>
    <lineage>
        <taxon>Bacteria</taxon>
        <taxon>Pseudomonadati</taxon>
        <taxon>Pseudomonadota</taxon>
        <taxon>Betaproteobacteria</taxon>
        <taxon>Burkholderiales</taxon>
        <taxon>Sphaerotilaceae</taxon>
        <taxon>Ideonella</taxon>
    </lineage>
</organism>
<dbReference type="Pfam" id="PF17766">
    <property type="entry name" value="fn3_6"/>
    <property type="match status" value="1"/>
</dbReference>
<dbReference type="Gene3D" id="3.30.70.80">
    <property type="entry name" value="Peptidase S8 propeptide/proteinase inhibitor I9"/>
    <property type="match status" value="1"/>
</dbReference>
<dbReference type="InterPro" id="IPR003137">
    <property type="entry name" value="PA_domain"/>
</dbReference>
<keyword evidence="7" id="KW-0325">Glycoprotein</keyword>
<feature type="active site" description="Charge relay system" evidence="8 9">
    <location>
        <position position="169"/>
    </location>
</feature>
<proteinExistence type="inferred from homology"/>
<sequence length="1021" mass="104281">MSLNRLRIGHALWLACLSGVAAAAPSARTYIVQFNSPPAASYDGSIPGLAATRVAPGAQLDARQASVKAYRAHLRGERQKALASLGAGVKVLHQYDLVLNGVAVKLTEAQARQLKANRLVRAVVPDEARQALTVSTPKFLGLDAPGGLWSQKINRQKIQGEDIIVAVIDSGVQPENPAFYDQVNDKGVPVRSGGTLAYGPPPAKWSGACTTGPGFAADSCNNKLIGAKVFSAGFLAQSPANAFAYNFYDVPRDEGGHGTHTLSTAGGNAKAPAYTSGGAYIGATSGIAPRARLASYKALFGVIQDGSLSGSGYNSDLVAAIDAAVEDGVDVLNYSISGSKTNLLDPVEVAFLNASFAGVFVAASAGNSGPGNEVAHPSPWITTVAASTHDRVMVADLKLGDGGLYTGASFNGRALGSAPMVLSVDVAAAGASITSANLCFLGSLDPVKAAGKIVVCDRGTNARTDKSAEVQRVGGVGMVLINPTPNNVVADFHSVPTVHLPNTTRDAIRGYVAAGSGTGGIGKARQSTGAVAPVMASFSSRGPNLADSHVMKPDITAPGVDIIASVAYTQGSQAEHDAILDGSMVPSPVVESLQGTSMSSPHVAGLAALLKQAQPGWSPAAIKSALMTTAGPVRQADGSVDGNRHGYGAGHVNPNGAVDPGLVYDIEPVDYYRYLCGAGWLPSSHVLCMMWEPLDPNALNLPSLTAEVVSTTTLKRSVTNVGKTTATYTASISLPGYEATVTPSTLTLGKGKTGDFTVKLRKTSAPLGAPVFGSLSWSDGVHQVVSPISARGLAVAAPAFFTGDVVKGEVKFPVTYGFAGETRSVVAGMKPATVLPGVVAQGGFVCHDVSVPSGGLALRAALYDSDTSGAGADDLDLYLLDASGTVILAQSAGASSQEAVTLSLPAAGNYLACIDGYAPAGGSANYKLSTWVLGESDTSRTLSATGLPTTVAVGDKARVGLAWRGLRDGQRYLGGVRYDQPDGTAAGVTLLAVEPGAASTVLRQGDVMAHKTARLKALRAR</sequence>
<feature type="active site" description="Charge relay system" evidence="8 9">
    <location>
        <position position="257"/>
    </location>
</feature>
<reference evidence="16 17" key="1">
    <citation type="submission" date="2020-02" db="EMBL/GenBank/DDBJ databases">
        <title>Ideonella bacterium strain TBM-1.</title>
        <authorList>
            <person name="Chen W.-M."/>
        </authorList>
    </citation>
    <scope>NUCLEOTIDE SEQUENCE [LARGE SCALE GENOMIC DNA]</scope>
    <source>
        <strain evidence="16 17">TBM-1</strain>
    </source>
</reference>
<dbReference type="PRINTS" id="PR00723">
    <property type="entry name" value="SUBTILISIN"/>
</dbReference>
<evidence type="ECO:0000256" key="4">
    <source>
        <dbReference type="ARBA" id="ARBA00022729"/>
    </source>
</evidence>
<evidence type="ECO:0000256" key="10">
    <source>
        <dbReference type="RuleBase" id="RU003355"/>
    </source>
</evidence>
<dbReference type="InterPro" id="IPR036852">
    <property type="entry name" value="Peptidase_S8/S53_dom_sf"/>
</dbReference>
<dbReference type="InterPro" id="IPR015500">
    <property type="entry name" value="Peptidase_S8_subtilisin-rel"/>
</dbReference>
<evidence type="ECO:0000256" key="11">
    <source>
        <dbReference type="SAM" id="SignalP"/>
    </source>
</evidence>
<evidence type="ECO:0000256" key="3">
    <source>
        <dbReference type="ARBA" id="ARBA00022670"/>
    </source>
</evidence>
<dbReference type="Gene3D" id="2.60.40.2310">
    <property type="match status" value="1"/>
</dbReference>
<dbReference type="PROSITE" id="PS51892">
    <property type="entry name" value="SUBTILASE"/>
    <property type="match status" value="1"/>
</dbReference>
<dbReference type="Pfam" id="PF02225">
    <property type="entry name" value="PA"/>
    <property type="match status" value="1"/>
</dbReference>
<comment type="caution">
    <text evidence="16">The sequence shown here is derived from an EMBL/GenBank/DDBJ whole genome shotgun (WGS) entry which is preliminary data.</text>
</comment>
<keyword evidence="3 9" id="KW-0645">Protease</keyword>
<evidence type="ECO:0000313" key="16">
    <source>
        <dbReference type="EMBL" id="NDY93078.1"/>
    </source>
</evidence>
<dbReference type="CDD" id="cd02120">
    <property type="entry name" value="PA_subtilisin_like"/>
    <property type="match status" value="1"/>
</dbReference>
<keyword evidence="5 9" id="KW-0378">Hydrolase</keyword>
<comment type="subcellular location">
    <subcellularLocation>
        <location evidence="1">Secreted</location>
    </subcellularLocation>
</comment>
<dbReference type="Proteomes" id="UP000484255">
    <property type="component" value="Unassembled WGS sequence"/>
</dbReference>
<feature type="domain" description="Subtilisin-like protease fibronectin type-III" evidence="15">
    <location>
        <begin position="699"/>
        <end position="789"/>
    </location>
</feature>
<dbReference type="EMBL" id="JAAGOH010000027">
    <property type="protein sequence ID" value="NDY93078.1"/>
    <property type="molecule type" value="Genomic_DNA"/>
</dbReference>
<evidence type="ECO:0000259" key="14">
    <source>
        <dbReference type="Pfam" id="PF05922"/>
    </source>
</evidence>
<evidence type="ECO:0000256" key="1">
    <source>
        <dbReference type="ARBA" id="ARBA00004613"/>
    </source>
</evidence>
<dbReference type="InterPro" id="IPR037045">
    <property type="entry name" value="S8pro/Inhibitor_I9_sf"/>
</dbReference>
<dbReference type="GO" id="GO:0006508">
    <property type="term" value="P:proteolysis"/>
    <property type="evidence" value="ECO:0007669"/>
    <property type="project" value="UniProtKB-KW"/>
</dbReference>
<feature type="domain" description="Inhibitor I9" evidence="14">
    <location>
        <begin position="29"/>
        <end position="130"/>
    </location>
</feature>
<dbReference type="Gene3D" id="3.40.50.200">
    <property type="entry name" value="Peptidase S8/S53 domain"/>
    <property type="match status" value="1"/>
</dbReference>
<dbReference type="InterPro" id="IPR023827">
    <property type="entry name" value="Peptidase_S8_Asp-AS"/>
</dbReference>
<dbReference type="InterPro" id="IPR041469">
    <property type="entry name" value="Subtilisin-like_FN3"/>
</dbReference>
<evidence type="ECO:0000259" key="15">
    <source>
        <dbReference type="Pfam" id="PF17766"/>
    </source>
</evidence>
<dbReference type="InterPro" id="IPR034197">
    <property type="entry name" value="Peptidases_S8_3"/>
</dbReference>
<dbReference type="Gene3D" id="3.50.30.30">
    <property type="match status" value="1"/>
</dbReference>
<keyword evidence="4 11" id="KW-0732">Signal</keyword>
<feature type="signal peptide" evidence="11">
    <location>
        <begin position="1"/>
        <end position="23"/>
    </location>
</feature>
<evidence type="ECO:0000256" key="5">
    <source>
        <dbReference type="ARBA" id="ARBA00022801"/>
    </source>
</evidence>
<evidence type="ECO:0000313" key="17">
    <source>
        <dbReference type="Proteomes" id="UP000484255"/>
    </source>
</evidence>
<feature type="chain" id="PRO_5028821848" evidence="11">
    <location>
        <begin position="24"/>
        <end position="1021"/>
    </location>
</feature>
<dbReference type="InterPro" id="IPR023828">
    <property type="entry name" value="Peptidase_S8_Ser-AS"/>
</dbReference>
<dbReference type="Pfam" id="PF00082">
    <property type="entry name" value="Peptidase_S8"/>
    <property type="match status" value="1"/>
</dbReference>
<feature type="active site" description="Charge relay system" evidence="8 9">
    <location>
        <position position="597"/>
    </location>
</feature>
<dbReference type="SUPFAM" id="SSF52743">
    <property type="entry name" value="Subtilisin-like"/>
    <property type="match status" value="1"/>
</dbReference>
<keyword evidence="6 9" id="KW-0720">Serine protease</keyword>
<dbReference type="GO" id="GO:0004252">
    <property type="term" value="F:serine-type endopeptidase activity"/>
    <property type="evidence" value="ECO:0007669"/>
    <property type="project" value="UniProtKB-UniRule"/>
</dbReference>
<dbReference type="InterPro" id="IPR000209">
    <property type="entry name" value="Peptidase_S8/S53_dom"/>
</dbReference>
<dbReference type="InterPro" id="IPR010259">
    <property type="entry name" value="S8pro/Inhibitor_I9"/>
</dbReference>
<dbReference type="CDD" id="cd04852">
    <property type="entry name" value="Peptidases_S8_3"/>
    <property type="match status" value="1"/>
</dbReference>